<dbReference type="PRINTS" id="PR00150">
    <property type="entry name" value="PEPCARBXLASE"/>
</dbReference>
<dbReference type="PANTHER" id="PTHR30523:SF33">
    <property type="entry name" value="PHOSPHOENOLPYRUVATE CARBOXYLASE 3"/>
    <property type="match status" value="1"/>
</dbReference>
<dbReference type="Proteomes" id="UP001151760">
    <property type="component" value="Unassembled WGS sequence"/>
</dbReference>
<comment type="caution">
    <text evidence="1">The sequence shown here is derived from an EMBL/GenBank/DDBJ whole genome shotgun (WGS) entry which is preliminary data.</text>
</comment>
<sequence length="78" mass="8527">MCTDACAFRGQKYPIVRYDGYSDSGKDAGRLTAALQLYKAQEELIKVAKEFSVKLTMFHGRGGTVGRRGGPTHLAIMS</sequence>
<evidence type="ECO:0000313" key="1">
    <source>
        <dbReference type="EMBL" id="GJT38853.1"/>
    </source>
</evidence>
<proteinExistence type="predicted"/>
<protein>
    <submittedName>
        <fullName evidence="1">Phosphoenolpyruvate carboxylase</fullName>
    </submittedName>
</protein>
<dbReference type="InterPro" id="IPR021135">
    <property type="entry name" value="PEP_COase"/>
</dbReference>
<name>A0ABQ5DJT1_9ASTR</name>
<dbReference type="EMBL" id="BQNB010015338">
    <property type="protein sequence ID" value="GJT38853.1"/>
    <property type="molecule type" value="Genomic_DNA"/>
</dbReference>
<evidence type="ECO:0000313" key="2">
    <source>
        <dbReference type="Proteomes" id="UP001151760"/>
    </source>
</evidence>
<reference evidence="1" key="2">
    <citation type="submission" date="2022-01" db="EMBL/GenBank/DDBJ databases">
        <authorList>
            <person name="Yamashiro T."/>
            <person name="Shiraishi A."/>
            <person name="Satake H."/>
            <person name="Nakayama K."/>
        </authorList>
    </citation>
    <scope>NUCLEOTIDE SEQUENCE</scope>
</reference>
<dbReference type="SUPFAM" id="SSF51621">
    <property type="entry name" value="Phosphoenolpyruvate/pyruvate domain"/>
    <property type="match status" value="1"/>
</dbReference>
<dbReference type="PANTHER" id="PTHR30523">
    <property type="entry name" value="PHOSPHOENOLPYRUVATE CARBOXYLASE"/>
    <property type="match status" value="1"/>
</dbReference>
<reference evidence="1" key="1">
    <citation type="journal article" date="2022" name="Int. J. Mol. Sci.">
        <title>Draft Genome of Tanacetum Coccineum: Genomic Comparison of Closely Related Tanacetum-Family Plants.</title>
        <authorList>
            <person name="Yamashiro T."/>
            <person name="Shiraishi A."/>
            <person name="Nakayama K."/>
            <person name="Satake H."/>
        </authorList>
    </citation>
    <scope>NUCLEOTIDE SEQUENCE</scope>
</reference>
<dbReference type="Pfam" id="PF00311">
    <property type="entry name" value="PEPcase"/>
    <property type="match status" value="1"/>
</dbReference>
<organism evidence="1 2">
    <name type="scientific">Tanacetum coccineum</name>
    <dbReference type="NCBI Taxonomy" id="301880"/>
    <lineage>
        <taxon>Eukaryota</taxon>
        <taxon>Viridiplantae</taxon>
        <taxon>Streptophyta</taxon>
        <taxon>Embryophyta</taxon>
        <taxon>Tracheophyta</taxon>
        <taxon>Spermatophyta</taxon>
        <taxon>Magnoliopsida</taxon>
        <taxon>eudicotyledons</taxon>
        <taxon>Gunneridae</taxon>
        <taxon>Pentapetalae</taxon>
        <taxon>asterids</taxon>
        <taxon>campanulids</taxon>
        <taxon>Asterales</taxon>
        <taxon>Asteraceae</taxon>
        <taxon>Asteroideae</taxon>
        <taxon>Anthemideae</taxon>
        <taxon>Anthemidinae</taxon>
        <taxon>Tanacetum</taxon>
    </lineage>
</organism>
<keyword evidence="2" id="KW-1185">Reference proteome</keyword>
<accession>A0ABQ5DJT1</accession>
<gene>
    <name evidence="1" type="ORF">Tco_0938718</name>
</gene>
<dbReference type="InterPro" id="IPR015813">
    <property type="entry name" value="Pyrv/PenolPyrv_kinase-like_dom"/>
</dbReference>